<reference evidence="2" key="1">
    <citation type="journal article" date="2020" name="Stud. Mycol.">
        <title>101 Dothideomycetes genomes: a test case for predicting lifestyles and emergence of pathogens.</title>
        <authorList>
            <person name="Haridas S."/>
            <person name="Albert R."/>
            <person name="Binder M."/>
            <person name="Bloem J."/>
            <person name="Labutti K."/>
            <person name="Salamov A."/>
            <person name="Andreopoulos B."/>
            <person name="Baker S."/>
            <person name="Barry K."/>
            <person name="Bills G."/>
            <person name="Bluhm B."/>
            <person name="Cannon C."/>
            <person name="Castanera R."/>
            <person name="Culley D."/>
            <person name="Daum C."/>
            <person name="Ezra D."/>
            <person name="Gonzalez J."/>
            <person name="Henrissat B."/>
            <person name="Kuo A."/>
            <person name="Liang C."/>
            <person name="Lipzen A."/>
            <person name="Lutzoni F."/>
            <person name="Magnuson J."/>
            <person name="Mondo S."/>
            <person name="Nolan M."/>
            <person name="Ohm R."/>
            <person name="Pangilinan J."/>
            <person name="Park H.-J."/>
            <person name="Ramirez L."/>
            <person name="Alfaro M."/>
            <person name="Sun H."/>
            <person name="Tritt A."/>
            <person name="Yoshinaga Y."/>
            <person name="Zwiers L.-H."/>
            <person name="Turgeon B."/>
            <person name="Goodwin S."/>
            <person name="Spatafora J."/>
            <person name="Crous P."/>
            <person name="Grigoriev I."/>
        </authorList>
    </citation>
    <scope>NUCLEOTIDE SEQUENCE</scope>
    <source>
        <strain evidence="2">CBS 473.64</strain>
    </source>
</reference>
<evidence type="ECO:0000313" key="3">
    <source>
        <dbReference type="Proteomes" id="UP000799753"/>
    </source>
</evidence>
<dbReference type="GO" id="GO:0016491">
    <property type="term" value="F:oxidoreductase activity"/>
    <property type="evidence" value="ECO:0007669"/>
    <property type="project" value="TreeGrafter"/>
</dbReference>
<organism evidence="2 3">
    <name type="scientific">Massarina eburnea CBS 473.64</name>
    <dbReference type="NCBI Taxonomy" id="1395130"/>
    <lineage>
        <taxon>Eukaryota</taxon>
        <taxon>Fungi</taxon>
        <taxon>Dikarya</taxon>
        <taxon>Ascomycota</taxon>
        <taxon>Pezizomycotina</taxon>
        <taxon>Dothideomycetes</taxon>
        <taxon>Pleosporomycetidae</taxon>
        <taxon>Pleosporales</taxon>
        <taxon>Massarineae</taxon>
        <taxon>Massarinaceae</taxon>
        <taxon>Massarina</taxon>
    </lineage>
</organism>
<dbReference type="EMBL" id="MU006785">
    <property type="protein sequence ID" value="KAF2640387.1"/>
    <property type="molecule type" value="Genomic_DNA"/>
</dbReference>
<evidence type="ECO:0000313" key="2">
    <source>
        <dbReference type="EMBL" id="KAF2640387.1"/>
    </source>
</evidence>
<protein>
    <submittedName>
        <fullName evidence="2">NAD(P)-binding protein</fullName>
    </submittedName>
</protein>
<dbReference type="GO" id="GO:0005737">
    <property type="term" value="C:cytoplasm"/>
    <property type="evidence" value="ECO:0007669"/>
    <property type="project" value="TreeGrafter"/>
</dbReference>
<dbReference type="Pfam" id="PF00106">
    <property type="entry name" value="adh_short"/>
    <property type="match status" value="1"/>
</dbReference>
<dbReference type="GO" id="GO:0019748">
    <property type="term" value="P:secondary metabolic process"/>
    <property type="evidence" value="ECO:0007669"/>
    <property type="project" value="TreeGrafter"/>
</dbReference>
<accession>A0A6A6RZ61</accession>
<dbReference type="InterPro" id="IPR002347">
    <property type="entry name" value="SDR_fam"/>
</dbReference>
<proteinExistence type="inferred from homology"/>
<name>A0A6A6RZ61_9PLEO</name>
<dbReference type="Proteomes" id="UP000799753">
    <property type="component" value="Unassembled WGS sequence"/>
</dbReference>
<comment type="similarity">
    <text evidence="1">Belongs to the short-chain dehydrogenases/reductases (SDR) family.</text>
</comment>
<dbReference type="SUPFAM" id="SSF51735">
    <property type="entry name" value="NAD(P)-binding Rossmann-fold domains"/>
    <property type="match status" value="1"/>
</dbReference>
<dbReference type="InterPro" id="IPR036291">
    <property type="entry name" value="NAD(P)-bd_dom_sf"/>
</dbReference>
<dbReference type="PANTHER" id="PTHR43544">
    <property type="entry name" value="SHORT-CHAIN DEHYDROGENASE/REDUCTASE"/>
    <property type="match status" value="1"/>
</dbReference>
<sequence>MASTNKSIVLITGANSGIGFELAAQLLADASKHILLGSRTVAKGEKAVQELQSKNLPGTVEFLQIDVSKEESINAAAKHVEEKHGRLDVLVNNAAIALSEGTPFTALVEVFTTNAAGPHATVIAFESLLVKSPHTPRIINVSSGAGSISRRLDKSNSFYAMKVEPYRVSKAALNMVSACQHAEYEERGWKVFVYCPGYTVSNLSNHNTAAAGAKPTSEGTEPIVGMVNGDRDAEAGRFLRIGGEWEW</sequence>
<keyword evidence="3" id="KW-1185">Reference proteome</keyword>
<dbReference type="PANTHER" id="PTHR43544:SF32">
    <property type="entry name" value="CHAIN DEHYDROGENASE, PUTATIVE (AFU_ORTHOLOGUE AFUA_5G01530)-RELATED"/>
    <property type="match status" value="1"/>
</dbReference>
<evidence type="ECO:0000256" key="1">
    <source>
        <dbReference type="ARBA" id="ARBA00006484"/>
    </source>
</evidence>
<dbReference type="AlphaFoldDB" id="A0A6A6RZ61"/>
<dbReference type="PRINTS" id="PR00081">
    <property type="entry name" value="GDHRDH"/>
</dbReference>
<gene>
    <name evidence="2" type="ORF">P280DRAFT_34767</name>
</gene>
<dbReference type="OrthoDB" id="191139at2759"/>
<dbReference type="Gene3D" id="3.40.50.720">
    <property type="entry name" value="NAD(P)-binding Rossmann-like Domain"/>
    <property type="match status" value="1"/>
</dbReference>
<dbReference type="InterPro" id="IPR051468">
    <property type="entry name" value="Fungal_SecMetab_SDRs"/>
</dbReference>